<feature type="transmembrane region" description="Helical" evidence="6">
    <location>
        <begin position="169"/>
        <end position="188"/>
    </location>
</feature>
<dbReference type="SUPFAM" id="SSF103473">
    <property type="entry name" value="MFS general substrate transporter"/>
    <property type="match status" value="1"/>
</dbReference>
<keyword evidence="2 6" id="KW-0812">Transmembrane</keyword>
<feature type="transmembrane region" description="Helical" evidence="6">
    <location>
        <begin position="276"/>
        <end position="298"/>
    </location>
</feature>
<dbReference type="Gene3D" id="1.20.1250.20">
    <property type="entry name" value="MFS general substrate transporter like domains"/>
    <property type="match status" value="1"/>
</dbReference>
<name>A0ABW6GM18_9ACTN</name>
<dbReference type="RefSeq" id="WP_380325865.1">
    <property type="nucleotide sequence ID" value="NZ_JBHYPW010000031.1"/>
</dbReference>
<keyword evidence="3 6" id="KW-1133">Transmembrane helix</keyword>
<dbReference type="InterPro" id="IPR036259">
    <property type="entry name" value="MFS_trans_sf"/>
</dbReference>
<evidence type="ECO:0000259" key="7">
    <source>
        <dbReference type="PROSITE" id="PS50850"/>
    </source>
</evidence>
<dbReference type="InterPro" id="IPR011701">
    <property type="entry name" value="MFS"/>
</dbReference>
<feature type="transmembrane region" description="Helical" evidence="6">
    <location>
        <begin position="369"/>
        <end position="386"/>
    </location>
</feature>
<evidence type="ECO:0000256" key="2">
    <source>
        <dbReference type="ARBA" id="ARBA00022692"/>
    </source>
</evidence>
<protein>
    <submittedName>
        <fullName evidence="8">MFS transporter</fullName>
    </submittedName>
</protein>
<accession>A0ABW6GM18</accession>
<proteinExistence type="predicted"/>
<dbReference type="InterPro" id="IPR020846">
    <property type="entry name" value="MFS_dom"/>
</dbReference>
<evidence type="ECO:0000256" key="6">
    <source>
        <dbReference type="SAM" id="Phobius"/>
    </source>
</evidence>
<organism evidence="8 9">
    <name type="scientific">Kitasatospora phosalacinea</name>
    <dbReference type="NCBI Taxonomy" id="2065"/>
    <lineage>
        <taxon>Bacteria</taxon>
        <taxon>Bacillati</taxon>
        <taxon>Actinomycetota</taxon>
        <taxon>Actinomycetes</taxon>
        <taxon>Kitasatosporales</taxon>
        <taxon>Streptomycetaceae</taxon>
        <taxon>Kitasatospora</taxon>
    </lineage>
</organism>
<feature type="transmembrane region" description="Helical" evidence="6">
    <location>
        <begin position="45"/>
        <end position="64"/>
    </location>
</feature>
<dbReference type="Pfam" id="PF07690">
    <property type="entry name" value="MFS_1"/>
    <property type="match status" value="1"/>
</dbReference>
<comment type="subcellular location">
    <subcellularLocation>
        <location evidence="1">Cell membrane</location>
        <topology evidence="1">Multi-pass membrane protein</topology>
    </subcellularLocation>
</comment>
<keyword evidence="9" id="KW-1185">Reference proteome</keyword>
<feature type="transmembrane region" description="Helical" evidence="6">
    <location>
        <begin position="200"/>
        <end position="217"/>
    </location>
</feature>
<evidence type="ECO:0000313" key="8">
    <source>
        <dbReference type="EMBL" id="MFE1353791.1"/>
    </source>
</evidence>
<dbReference type="PANTHER" id="PTHR23501:SF169">
    <property type="entry name" value="SLR0616 PROTEIN"/>
    <property type="match status" value="1"/>
</dbReference>
<feature type="transmembrane region" description="Helical" evidence="6">
    <location>
        <begin position="305"/>
        <end position="323"/>
    </location>
</feature>
<evidence type="ECO:0000256" key="3">
    <source>
        <dbReference type="ARBA" id="ARBA00022989"/>
    </source>
</evidence>
<dbReference type="CDD" id="cd17473">
    <property type="entry name" value="MFS_arabinose_efflux_permease_like"/>
    <property type="match status" value="1"/>
</dbReference>
<feature type="transmembrane region" description="Helical" evidence="6">
    <location>
        <begin position="111"/>
        <end position="129"/>
    </location>
</feature>
<feature type="compositionally biased region" description="Low complexity" evidence="5">
    <location>
        <begin position="8"/>
        <end position="33"/>
    </location>
</feature>
<evidence type="ECO:0000313" key="9">
    <source>
        <dbReference type="Proteomes" id="UP001599542"/>
    </source>
</evidence>
<evidence type="ECO:0000256" key="4">
    <source>
        <dbReference type="ARBA" id="ARBA00023136"/>
    </source>
</evidence>
<feature type="transmembrane region" description="Helical" evidence="6">
    <location>
        <begin position="329"/>
        <end position="348"/>
    </location>
</feature>
<evidence type="ECO:0000256" key="1">
    <source>
        <dbReference type="ARBA" id="ARBA00004651"/>
    </source>
</evidence>
<evidence type="ECO:0000256" key="5">
    <source>
        <dbReference type="SAM" id="MobiDB-lite"/>
    </source>
</evidence>
<comment type="caution">
    <text evidence="8">The sequence shown here is derived from an EMBL/GenBank/DDBJ whole genome shotgun (WGS) entry which is preliminary data.</text>
</comment>
<sequence>MPAPLPADAPAAAPADDPASTPASTDADPDASAPALARPRLTATLLMAGSCLPILGAVLIAPVVPDLQDHFASVSGVDALAPMALTVPALSLAIMAPFAGAIIDRLGRHRLLVIATVFYAIVGTAPLWLDSLPAIIVSRALVGVAESAIMTCCTTLIGDYWSGRQREKYLALQAICSAVSATAFFALGGAAGSAGWRAPFWAYAVGLLLAPLLATMLRPAQRQQGTGAAPVAPTGPLLRRLLAPCALTFFGAIVFYTVPVETSFLLKDLGTEAPATIGLCTAIASAATVAGAAAFTRLTDRADRLLPWTFALCALGFGIIAFAGNVPLLVVGAVVNCLGTGLLLPTLITRTMTMLTPANRGRGTGLWNSAFFLGEFVCPLVLLAVAKPTGTLAHAIGLLGAAALAVAVGLAVTRARRGEALRPAGSAAA</sequence>
<feature type="transmembrane region" description="Helical" evidence="6">
    <location>
        <begin position="237"/>
        <end position="256"/>
    </location>
</feature>
<keyword evidence="4 6" id="KW-0472">Membrane</keyword>
<dbReference type="PANTHER" id="PTHR23501">
    <property type="entry name" value="MAJOR FACILITATOR SUPERFAMILY"/>
    <property type="match status" value="1"/>
</dbReference>
<reference evidence="8 9" key="1">
    <citation type="submission" date="2024-09" db="EMBL/GenBank/DDBJ databases">
        <title>The Natural Products Discovery Center: Release of the First 8490 Sequenced Strains for Exploring Actinobacteria Biosynthetic Diversity.</title>
        <authorList>
            <person name="Kalkreuter E."/>
            <person name="Kautsar S.A."/>
            <person name="Yang D."/>
            <person name="Bader C.D."/>
            <person name="Teijaro C.N."/>
            <person name="Fluegel L."/>
            <person name="Davis C.M."/>
            <person name="Simpson J.R."/>
            <person name="Lauterbach L."/>
            <person name="Steele A.D."/>
            <person name="Gui C."/>
            <person name="Meng S."/>
            <person name="Li G."/>
            <person name="Viehrig K."/>
            <person name="Ye F."/>
            <person name="Su P."/>
            <person name="Kiefer A.F."/>
            <person name="Nichols A."/>
            <person name="Cepeda A.J."/>
            <person name="Yan W."/>
            <person name="Fan B."/>
            <person name="Jiang Y."/>
            <person name="Adhikari A."/>
            <person name="Zheng C.-J."/>
            <person name="Schuster L."/>
            <person name="Cowan T.M."/>
            <person name="Smanski M.J."/>
            <person name="Chevrette M.G."/>
            <person name="De Carvalho L.P.S."/>
            <person name="Shen B."/>
        </authorList>
    </citation>
    <scope>NUCLEOTIDE SEQUENCE [LARGE SCALE GENOMIC DNA]</scope>
    <source>
        <strain evidence="8 9">NPDC058753</strain>
    </source>
</reference>
<feature type="transmembrane region" description="Helical" evidence="6">
    <location>
        <begin position="392"/>
        <end position="412"/>
    </location>
</feature>
<dbReference type="Proteomes" id="UP001599542">
    <property type="component" value="Unassembled WGS sequence"/>
</dbReference>
<dbReference type="EMBL" id="JBHYPX010000033">
    <property type="protein sequence ID" value="MFE1353791.1"/>
    <property type="molecule type" value="Genomic_DNA"/>
</dbReference>
<feature type="region of interest" description="Disordered" evidence="5">
    <location>
        <begin position="1"/>
        <end position="33"/>
    </location>
</feature>
<gene>
    <name evidence="8" type="ORF">ACFW6T_17565</name>
</gene>
<dbReference type="PROSITE" id="PS50850">
    <property type="entry name" value="MFS"/>
    <property type="match status" value="1"/>
</dbReference>
<feature type="transmembrane region" description="Helical" evidence="6">
    <location>
        <begin position="79"/>
        <end position="99"/>
    </location>
</feature>
<feature type="domain" description="Major facilitator superfamily (MFS) profile" evidence="7">
    <location>
        <begin position="42"/>
        <end position="418"/>
    </location>
</feature>
<feature type="transmembrane region" description="Helical" evidence="6">
    <location>
        <begin position="135"/>
        <end position="157"/>
    </location>
</feature>